<keyword evidence="3" id="KW-1185">Reference proteome</keyword>
<sequence length="126" mass="14662">MAKKAVGAVRWNLKRLMDERDIGSTEFARVLKIDVSNVTRWRQAEYLPQINEKRWIQIVSAINYICESRGNYRMLIQLDDLVEFRYTEQRDFDVDYSSGDIRKKPASKQKSKQKDADGGEKSTIAA</sequence>
<protein>
    <submittedName>
        <fullName evidence="2">Uncharacterized protein</fullName>
    </submittedName>
</protein>
<feature type="region of interest" description="Disordered" evidence="1">
    <location>
        <begin position="96"/>
        <end position="126"/>
    </location>
</feature>
<accession>A0A3S1CSB5</accession>
<reference evidence="2" key="1">
    <citation type="submission" date="2018-12" db="EMBL/GenBank/DDBJ databases">
        <authorList>
            <person name="Will S."/>
            <person name="Neumann-Schaal M."/>
            <person name="Henke P."/>
        </authorList>
    </citation>
    <scope>NUCLEOTIDE SEQUENCE</scope>
    <source>
        <strain evidence="2">PCC 7102</strain>
    </source>
</reference>
<dbReference type="Proteomes" id="UP000271624">
    <property type="component" value="Unassembled WGS sequence"/>
</dbReference>
<evidence type="ECO:0000313" key="2">
    <source>
        <dbReference type="EMBL" id="RUS97461.1"/>
    </source>
</evidence>
<proteinExistence type="predicted"/>
<reference evidence="2" key="2">
    <citation type="journal article" date="2019" name="Genome Biol. Evol.">
        <title>Day and night: Metabolic profiles and evolutionary relationships of six axenic non-marine cyanobacteria.</title>
        <authorList>
            <person name="Will S.E."/>
            <person name="Henke P."/>
            <person name="Boedeker C."/>
            <person name="Huang S."/>
            <person name="Brinkmann H."/>
            <person name="Rohde M."/>
            <person name="Jarek M."/>
            <person name="Friedl T."/>
            <person name="Seufert S."/>
            <person name="Schumacher M."/>
            <person name="Overmann J."/>
            <person name="Neumann-Schaal M."/>
            <person name="Petersen J."/>
        </authorList>
    </citation>
    <scope>NUCLEOTIDE SEQUENCE [LARGE SCALE GENOMIC DNA]</scope>
    <source>
        <strain evidence="2">PCC 7102</strain>
    </source>
</reference>
<organism evidence="2 3">
    <name type="scientific">Dulcicalothrix desertica PCC 7102</name>
    <dbReference type="NCBI Taxonomy" id="232991"/>
    <lineage>
        <taxon>Bacteria</taxon>
        <taxon>Bacillati</taxon>
        <taxon>Cyanobacteriota</taxon>
        <taxon>Cyanophyceae</taxon>
        <taxon>Nostocales</taxon>
        <taxon>Calotrichaceae</taxon>
        <taxon>Dulcicalothrix</taxon>
    </lineage>
</organism>
<dbReference type="EMBL" id="RSCL01000032">
    <property type="protein sequence ID" value="RUS97461.1"/>
    <property type="molecule type" value="Genomic_DNA"/>
</dbReference>
<dbReference type="RefSeq" id="WP_127086434.1">
    <property type="nucleotide sequence ID" value="NZ_RSCL01000032.1"/>
</dbReference>
<dbReference type="OrthoDB" id="517339at2"/>
<name>A0A3S1CSB5_9CYAN</name>
<evidence type="ECO:0000256" key="1">
    <source>
        <dbReference type="SAM" id="MobiDB-lite"/>
    </source>
</evidence>
<gene>
    <name evidence="2" type="ORF">DSM106972_084090</name>
</gene>
<comment type="caution">
    <text evidence="2">The sequence shown here is derived from an EMBL/GenBank/DDBJ whole genome shotgun (WGS) entry which is preliminary data.</text>
</comment>
<evidence type="ECO:0000313" key="3">
    <source>
        <dbReference type="Proteomes" id="UP000271624"/>
    </source>
</evidence>
<dbReference type="AlphaFoldDB" id="A0A3S1CSB5"/>